<proteinExistence type="inferred from homology"/>
<dbReference type="OrthoDB" id="9804309at2"/>
<dbReference type="InterPro" id="IPR036413">
    <property type="entry name" value="YaeB-like_sf"/>
</dbReference>
<dbReference type="Proteomes" id="UP000238949">
    <property type="component" value="Unassembled WGS sequence"/>
</dbReference>
<evidence type="ECO:0000256" key="1">
    <source>
        <dbReference type="ARBA" id="ARBA00022691"/>
    </source>
</evidence>
<dbReference type="RefSeq" id="WP_105935665.1">
    <property type="nucleotide sequence ID" value="NZ_PVNP01000188.1"/>
</dbReference>
<dbReference type="InterPro" id="IPR023368">
    <property type="entry name" value="UPF0066_cons_site"/>
</dbReference>
<keyword evidence="5" id="KW-1185">Reference proteome</keyword>
<keyword evidence="4" id="KW-0808">Transferase</keyword>
<dbReference type="PANTHER" id="PTHR12818:SF0">
    <property type="entry name" value="TRNA (ADENINE(37)-N6)-METHYLTRANSFERASE"/>
    <property type="match status" value="1"/>
</dbReference>
<dbReference type="PANTHER" id="PTHR12818">
    <property type="entry name" value="TRNA (ADENINE(37)-N6)-METHYLTRANSFERASE"/>
    <property type="match status" value="1"/>
</dbReference>
<dbReference type="Gene3D" id="2.40.30.70">
    <property type="entry name" value="YaeB-like"/>
    <property type="match status" value="1"/>
</dbReference>
<dbReference type="InterPro" id="IPR041369">
    <property type="entry name" value="TrmO_C"/>
</dbReference>
<evidence type="ECO:0000256" key="2">
    <source>
        <dbReference type="ARBA" id="ARBA00033753"/>
    </source>
</evidence>
<protein>
    <submittedName>
        <fullName evidence="4">tRNA (N6-threonylcarbamoyladenosine(37)-N6)-methyltransferase TrmO</fullName>
    </submittedName>
</protein>
<dbReference type="InterPro" id="IPR036414">
    <property type="entry name" value="YaeB_N_sf"/>
</dbReference>
<gene>
    <name evidence="4" type="primary">tsaA</name>
    <name evidence="4" type="ORF">C6Y40_16895</name>
</gene>
<dbReference type="AlphaFoldDB" id="A0A2S9V7H8"/>
<dbReference type="CDD" id="cd09281">
    <property type="entry name" value="UPF0066"/>
    <property type="match status" value="1"/>
</dbReference>
<dbReference type="EMBL" id="PVNP01000188">
    <property type="protein sequence ID" value="PRO72427.1"/>
    <property type="molecule type" value="Genomic_DNA"/>
</dbReference>
<dbReference type="Gene3D" id="3.30.2310.10">
    <property type="entry name" value="YaeB-like"/>
    <property type="match status" value="1"/>
</dbReference>
<name>A0A2S9V7H8_9ALTE</name>
<dbReference type="InterPro" id="IPR040372">
    <property type="entry name" value="YaeB-like"/>
</dbReference>
<accession>A0A2S9V7H8</accession>
<keyword evidence="4" id="KW-0489">Methyltransferase</keyword>
<keyword evidence="1" id="KW-0949">S-adenosyl-L-methionine</keyword>
<feature type="domain" description="TsaA-like" evidence="3">
    <location>
        <begin position="9"/>
        <end position="149"/>
    </location>
</feature>
<dbReference type="InterPro" id="IPR023370">
    <property type="entry name" value="TrmO-like_N"/>
</dbReference>
<evidence type="ECO:0000259" key="3">
    <source>
        <dbReference type="PROSITE" id="PS51668"/>
    </source>
</evidence>
<dbReference type="PROSITE" id="PS01318">
    <property type="entry name" value="TSAA_1"/>
    <property type="match status" value="1"/>
</dbReference>
<dbReference type="GO" id="GO:0032259">
    <property type="term" value="P:methylation"/>
    <property type="evidence" value="ECO:0007669"/>
    <property type="project" value="UniProtKB-KW"/>
</dbReference>
<dbReference type="GO" id="GO:0089715">
    <property type="term" value="F:tRNA (L-threonylcarbamoyladenosine(37)-C2) methyltransferase activity"/>
    <property type="evidence" value="ECO:0007669"/>
    <property type="project" value="TreeGrafter"/>
</dbReference>
<evidence type="ECO:0000313" key="5">
    <source>
        <dbReference type="Proteomes" id="UP000238949"/>
    </source>
</evidence>
<reference evidence="5" key="1">
    <citation type="journal article" date="2020" name="Int. J. Syst. Evol. Microbiol.">
        <title>Alteromonas alba sp. nov., a marine bacterium isolated from the seawater of the West Pacific Ocean.</title>
        <authorList>
            <person name="Sun C."/>
            <person name="Wu Y.-H."/>
            <person name="Xamxidin M."/>
            <person name="Cheng H."/>
            <person name="Xu X.-W."/>
        </authorList>
    </citation>
    <scope>NUCLEOTIDE SEQUENCE [LARGE SCALE GENOMIC DNA]</scope>
    <source>
        <strain evidence="5">190</strain>
    </source>
</reference>
<sequence length="237" mass="26377">MSEPSAFGLTPIGHIASPFKQKFAIPRQPALANARGSVRLTPPFNDANCLRGIETYSHLWLLFLFHENLEKGWTPTVRAPRLGGNNRIGVFASRSTFRPNGIGMSVVKNLGAEQLNGQWQLNVGGIDLLNGTPVIDIKPYLPYSDNVTDAEAHLLDEHPLPAREVHFTKQATAQLSAQPHSDLQALIIQCLSQDPRPAYRQSQDNDPKTYQVIFYDRDIQWVVQNGKVLVTSLEQVC</sequence>
<dbReference type="NCBIfam" id="TIGR00104">
    <property type="entry name" value="tRNA_TsaA"/>
    <property type="match status" value="1"/>
</dbReference>
<dbReference type="PROSITE" id="PS51668">
    <property type="entry name" value="TSAA_2"/>
    <property type="match status" value="1"/>
</dbReference>
<organism evidence="4 5">
    <name type="scientific">Alteromonas alba</name>
    <dbReference type="NCBI Taxonomy" id="2079529"/>
    <lineage>
        <taxon>Bacteria</taxon>
        <taxon>Pseudomonadati</taxon>
        <taxon>Pseudomonadota</taxon>
        <taxon>Gammaproteobacteria</taxon>
        <taxon>Alteromonadales</taxon>
        <taxon>Alteromonadaceae</taxon>
        <taxon>Alteromonas/Salinimonas group</taxon>
        <taxon>Alteromonas</taxon>
    </lineage>
</organism>
<dbReference type="Pfam" id="PF01980">
    <property type="entry name" value="TrmO_N"/>
    <property type="match status" value="1"/>
</dbReference>
<dbReference type="SUPFAM" id="SSF118196">
    <property type="entry name" value="YaeB-like"/>
    <property type="match status" value="1"/>
</dbReference>
<dbReference type="Pfam" id="PF18389">
    <property type="entry name" value="TrmO_C"/>
    <property type="match status" value="1"/>
</dbReference>
<evidence type="ECO:0000313" key="4">
    <source>
        <dbReference type="EMBL" id="PRO72427.1"/>
    </source>
</evidence>
<comment type="similarity">
    <text evidence="2">Belongs to the tRNA methyltransferase O family.</text>
</comment>
<comment type="caution">
    <text evidence="4">The sequence shown here is derived from an EMBL/GenBank/DDBJ whole genome shotgun (WGS) entry which is preliminary data.</text>
</comment>